<dbReference type="NCBIfam" id="TIGR02535">
    <property type="entry name" value="hyp_Hser_kinase"/>
    <property type="match status" value="1"/>
</dbReference>
<dbReference type="Pfam" id="PF01676">
    <property type="entry name" value="Metalloenzyme"/>
    <property type="match status" value="1"/>
</dbReference>
<dbReference type="PANTHER" id="PTHR31209:SF4">
    <property type="entry name" value="2,3-BISPHOSPHOGLYCERATE-INDEPENDENT PHOSPHOGLYCERATE MUTASE"/>
    <property type="match status" value="1"/>
</dbReference>
<dbReference type="Gene3D" id="3.30.70.2130">
    <property type="entry name" value="Metalloenzyme domain"/>
    <property type="match status" value="1"/>
</dbReference>
<keyword evidence="8" id="KW-0418">Kinase</keyword>
<dbReference type="SUPFAM" id="SSF53649">
    <property type="entry name" value="Alkaline phosphatase-like"/>
    <property type="match status" value="1"/>
</dbReference>
<organism evidence="8 9">
    <name type="scientific">Bacteroides intestinalis DSM 17393</name>
    <dbReference type="NCBI Taxonomy" id="471870"/>
    <lineage>
        <taxon>Bacteria</taxon>
        <taxon>Pseudomonadati</taxon>
        <taxon>Bacteroidota</taxon>
        <taxon>Bacteroidia</taxon>
        <taxon>Bacteroidales</taxon>
        <taxon>Bacteroidaceae</taxon>
        <taxon>Bacteroides</taxon>
    </lineage>
</organism>
<dbReference type="InterPro" id="IPR042253">
    <property type="entry name" value="Pglycerate_mutase_ApgM_sf"/>
</dbReference>
<dbReference type="STRING" id="471870.BACINT_04782"/>
<reference evidence="8 9" key="2">
    <citation type="submission" date="2008-04" db="EMBL/GenBank/DDBJ databases">
        <authorList>
            <person name="Fulton L."/>
            <person name="Clifton S."/>
            <person name="Fulton B."/>
            <person name="Xu J."/>
            <person name="Minx P."/>
            <person name="Pepin K.H."/>
            <person name="Johnson M."/>
            <person name="Thiruvilangam P."/>
            <person name="Bhonagiri V."/>
            <person name="Nash W.E."/>
            <person name="Mardis E.R."/>
            <person name="Wilson R.K."/>
        </authorList>
    </citation>
    <scope>NUCLEOTIDE SEQUENCE [LARGE SCALE GENOMIC DNA]</scope>
    <source>
        <strain evidence="8 9">DSM 17393</strain>
    </source>
</reference>
<evidence type="ECO:0000256" key="5">
    <source>
        <dbReference type="ARBA" id="ARBA00023152"/>
    </source>
</evidence>
<name>B3CHX8_9BACE</name>
<evidence type="ECO:0000313" key="8">
    <source>
        <dbReference type="EMBL" id="EDV05634.1"/>
    </source>
</evidence>
<dbReference type="InterPro" id="IPR017850">
    <property type="entry name" value="Alkaline_phosphatase_core_sf"/>
</dbReference>
<dbReference type="PIRSF" id="PIRSF006392">
    <property type="entry name" value="IPGAM_arch"/>
    <property type="match status" value="1"/>
</dbReference>
<dbReference type="Proteomes" id="UP000004596">
    <property type="component" value="Unassembled WGS sequence"/>
</dbReference>
<gene>
    <name evidence="8" type="ORF">BACINT_04782</name>
</gene>
<proteinExistence type="inferred from homology"/>
<dbReference type="GO" id="GO:0006096">
    <property type="term" value="P:glycolytic process"/>
    <property type="evidence" value="ECO:0007669"/>
    <property type="project" value="UniProtKB-KW"/>
</dbReference>
<sequence>MFNKMKHIIILGDGMADWPVESLGGKTLMQYAKTPYMDKLASMGRTGRLKTVADGFHPGSEVANMSVLGYDLPKVYEGRGPLEAASIGVDLKPGEMAMRCNIICIEGDHIKNHSAGHITTEEADVLVKYLQEHLGNERVCFYTGVQYRHLLVIKGGDKRIDCTPPHDVPLKPFRPLLVKPMPGTENITVPEGSAELTPRQTADLINDLILRSQELLENHPLNQKRMAEGKDPANSIWPWSPGYRPKMERLSDKFPQVKRGAVISAVDLINGIGYYADLRRLTVEGATGLYDTNYENKVVAALEALKTDDFVYLHIEASDEAGHEGNVDLKLLTIENLDSRAVGPIYEAVKDWEEPVAIAVLPDHPTPCELRTHTNEPIPFFIWYPGIEPDSVQTFDEASVCEGCYGLMKEDEFINEFMSPTAK</sequence>
<dbReference type="NCBIfam" id="TIGR00306">
    <property type="entry name" value="apgM"/>
    <property type="match status" value="1"/>
</dbReference>
<feature type="domain" description="Metalloenzyme" evidence="7">
    <location>
        <begin position="5"/>
        <end position="389"/>
    </location>
</feature>
<keyword evidence="6" id="KW-0413">Isomerase</keyword>
<dbReference type="EMBL" id="ABJL02000008">
    <property type="protein sequence ID" value="EDV05634.1"/>
    <property type="molecule type" value="Genomic_DNA"/>
</dbReference>
<dbReference type="InterPro" id="IPR004456">
    <property type="entry name" value="Pglycerate_mutase_ApgM"/>
</dbReference>
<comment type="pathway">
    <text evidence="3">Carbohydrate degradation.</text>
</comment>
<comment type="function">
    <text evidence="2">Catalyzes the interconversion of 2-phosphoglycerate and 3-phosphoglycerate.</text>
</comment>
<dbReference type="GO" id="GO:0016301">
    <property type="term" value="F:kinase activity"/>
    <property type="evidence" value="ECO:0007669"/>
    <property type="project" value="UniProtKB-KW"/>
</dbReference>
<evidence type="ECO:0000259" key="7">
    <source>
        <dbReference type="Pfam" id="PF01676"/>
    </source>
</evidence>
<comment type="caution">
    <text evidence="8">The sequence shown here is derived from an EMBL/GenBank/DDBJ whole genome shotgun (WGS) entry which is preliminary data.</text>
</comment>
<evidence type="ECO:0000256" key="4">
    <source>
        <dbReference type="ARBA" id="ARBA00005524"/>
    </source>
</evidence>
<comment type="catalytic activity">
    <reaction evidence="1">
        <text>(2R)-2-phosphoglycerate = (2R)-3-phosphoglycerate</text>
        <dbReference type="Rhea" id="RHEA:15901"/>
        <dbReference type="ChEBI" id="CHEBI:58272"/>
        <dbReference type="ChEBI" id="CHEBI:58289"/>
        <dbReference type="EC" id="5.4.2.12"/>
    </reaction>
</comment>
<dbReference type="Pfam" id="PF10143">
    <property type="entry name" value="PhosphMutase"/>
    <property type="match status" value="1"/>
</dbReference>
<dbReference type="InterPro" id="IPR023665">
    <property type="entry name" value="ApgAM_prokaryotes"/>
</dbReference>
<dbReference type="InterPro" id="IPR006124">
    <property type="entry name" value="Metalloenzyme"/>
</dbReference>
<evidence type="ECO:0000256" key="6">
    <source>
        <dbReference type="ARBA" id="ARBA00023235"/>
    </source>
</evidence>
<reference evidence="8 9" key="1">
    <citation type="submission" date="2008-04" db="EMBL/GenBank/DDBJ databases">
        <title>Draft genome sequence of Bacteroides intestinalis (DSM 17393).</title>
        <authorList>
            <person name="Sudarsanam P."/>
            <person name="Ley R."/>
            <person name="Guruge J."/>
            <person name="Turnbaugh P.J."/>
            <person name="Mahowald M."/>
            <person name="Liep D."/>
            <person name="Gordon J."/>
        </authorList>
    </citation>
    <scope>NUCLEOTIDE SEQUENCE [LARGE SCALE GENOMIC DNA]</scope>
    <source>
        <strain evidence="8 9">DSM 17393</strain>
    </source>
</reference>
<evidence type="ECO:0000256" key="3">
    <source>
        <dbReference type="ARBA" id="ARBA00004921"/>
    </source>
</evidence>
<dbReference type="GO" id="GO:0004619">
    <property type="term" value="F:phosphoglycerate mutase activity"/>
    <property type="evidence" value="ECO:0007669"/>
    <property type="project" value="UniProtKB-EC"/>
</dbReference>
<evidence type="ECO:0000256" key="1">
    <source>
        <dbReference type="ARBA" id="ARBA00000370"/>
    </source>
</evidence>
<dbReference type="Gene3D" id="3.40.720.10">
    <property type="entry name" value="Alkaline Phosphatase, subunit A"/>
    <property type="match status" value="1"/>
</dbReference>
<keyword evidence="5" id="KW-0324">Glycolysis</keyword>
<protein>
    <submittedName>
        <fullName evidence="8">Putative homoserine kinase</fullName>
    </submittedName>
</protein>
<evidence type="ECO:0000313" key="9">
    <source>
        <dbReference type="Proteomes" id="UP000004596"/>
    </source>
</evidence>
<dbReference type="CDD" id="cd16011">
    <property type="entry name" value="iPGM_like"/>
    <property type="match status" value="1"/>
</dbReference>
<accession>B3CHX8</accession>
<evidence type="ECO:0000256" key="2">
    <source>
        <dbReference type="ARBA" id="ARBA00002315"/>
    </source>
</evidence>
<dbReference type="NCBIfam" id="NF003242">
    <property type="entry name" value="PRK04200.1"/>
    <property type="match status" value="1"/>
</dbReference>
<dbReference type="GO" id="GO:0046872">
    <property type="term" value="F:metal ion binding"/>
    <property type="evidence" value="ECO:0007669"/>
    <property type="project" value="InterPro"/>
</dbReference>
<dbReference type="PANTHER" id="PTHR31209">
    <property type="entry name" value="COFACTOR-INDEPENDENT PHOSPHOGLYCERATE MUTASE"/>
    <property type="match status" value="1"/>
</dbReference>
<comment type="similarity">
    <text evidence="4">Belongs to the BPG-independent phosphoglycerate mutase family. A-PGAM subfamily.</text>
</comment>
<dbReference type="AlphaFoldDB" id="B3CHX8"/>
<dbReference type="eggNOG" id="COG3635">
    <property type="taxonomic scope" value="Bacteria"/>
</dbReference>
<keyword evidence="8" id="KW-0808">Transferase</keyword>